<dbReference type="SUPFAM" id="SSF53850">
    <property type="entry name" value="Periplasmic binding protein-like II"/>
    <property type="match status" value="1"/>
</dbReference>
<comment type="caution">
    <text evidence="4">The sequence shown here is derived from an EMBL/GenBank/DDBJ whole genome shotgun (WGS) entry which is preliminary data.</text>
</comment>
<dbReference type="RefSeq" id="WP_088605757.1">
    <property type="nucleotide sequence ID" value="NZ_NJIH01000016.1"/>
</dbReference>
<dbReference type="PANTHER" id="PTHR35841">
    <property type="entry name" value="PHOSPHONATES-BINDING PERIPLASMIC PROTEIN"/>
    <property type="match status" value="1"/>
</dbReference>
<dbReference type="AlphaFoldDB" id="A0A225M5M3"/>
<name>A0A225M5M3_9BURK</name>
<dbReference type="Gene3D" id="3.40.190.10">
    <property type="entry name" value="Periplasmic binding protein-like II"/>
    <property type="match status" value="2"/>
</dbReference>
<keyword evidence="2 3" id="KW-0732">Signal</keyword>
<dbReference type="OrthoDB" id="5318791at2"/>
<sequence>MRKLILALCAIVLGLAALPSMAANCPHGELDSQYCVDGDKMVAAPPTNPKDWKDPSTIVFAYTPVEDPAVYANAFKPFVAYLSKCTGKHVVYYPVLSNSAEVEAMRSGRLHVAGFSTGPTAFAVNLAGAIPFAIKGDPKSYESYRMILIVRADSKYKKPSDLVGAKIAHTAASSNSGNLAPRALLPEVGLTADKNYKVVYSGGHDRSVLGVKAGDYDAATVASDVFERMAARGDIKLSDFRILYKSDPFPTSGFAYAHDLKPTLAKKIVECFLSFRFPPEMQKEFSGGVDRFWPATYKKDWAVIRKIADATGAPYDRATFDAEAKKEAAAAAKKKKP</sequence>
<proteinExistence type="inferred from homology"/>
<feature type="signal peptide" evidence="3">
    <location>
        <begin position="1"/>
        <end position="22"/>
    </location>
</feature>
<dbReference type="Pfam" id="PF12974">
    <property type="entry name" value="Phosphonate-bd"/>
    <property type="match status" value="1"/>
</dbReference>
<keyword evidence="5" id="KW-1185">Reference proteome</keyword>
<reference evidence="5" key="1">
    <citation type="submission" date="2017-06" db="EMBL/GenBank/DDBJ databases">
        <title>Herbaspirillum phytohormonus sp. nov., isolated from the root nodule of Robinia pseudoacacia in lead-zinc mine.</title>
        <authorList>
            <person name="Fan M."/>
            <person name="Lin Y."/>
        </authorList>
    </citation>
    <scope>NUCLEOTIDE SEQUENCE [LARGE SCALE GENOMIC DNA]</scope>
    <source>
        <strain evidence="5">SC-089</strain>
    </source>
</reference>
<dbReference type="GO" id="GO:0043190">
    <property type="term" value="C:ATP-binding cassette (ABC) transporter complex"/>
    <property type="evidence" value="ECO:0007669"/>
    <property type="project" value="InterPro"/>
</dbReference>
<accession>A0A225M5M3</accession>
<dbReference type="InterPro" id="IPR005770">
    <property type="entry name" value="PhnD"/>
</dbReference>
<organism evidence="4 5">
    <name type="scientific">Candidimonas nitroreducens</name>
    <dbReference type="NCBI Taxonomy" id="683354"/>
    <lineage>
        <taxon>Bacteria</taxon>
        <taxon>Pseudomonadati</taxon>
        <taxon>Pseudomonadota</taxon>
        <taxon>Betaproteobacteria</taxon>
        <taxon>Burkholderiales</taxon>
        <taxon>Alcaligenaceae</taxon>
        <taxon>Candidimonas</taxon>
    </lineage>
</organism>
<dbReference type="EMBL" id="NJIH01000016">
    <property type="protein sequence ID" value="OWT54219.1"/>
    <property type="molecule type" value="Genomic_DNA"/>
</dbReference>
<evidence type="ECO:0000256" key="1">
    <source>
        <dbReference type="ARBA" id="ARBA00007162"/>
    </source>
</evidence>
<dbReference type="PANTHER" id="PTHR35841:SF1">
    <property type="entry name" value="PHOSPHONATES-BINDING PERIPLASMIC PROTEIN"/>
    <property type="match status" value="1"/>
</dbReference>
<evidence type="ECO:0000256" key="2">
    <source>
        <dbReference type="ARBA" id="ARBA00022729"/>
    </source>
</evidence>
<feature type="chain" id="PRO_5013008187" evidence="3">
    <location>
        <begin position="23"/>
        <end position="337"/>
    </location>
</feature>
<protein>
    <submittedName>
        <fullName evidence="4">Phosphonate ABC transporter substrate-binding protein</fullName>
    </submittedName>
</protein>
<gene>
    <name evidence="4" type="ORF">CEY11_22915</name>
</gene>
<comment type="similarity">
    <text evidence="1">Belongs to the phosphate/phosphite/phosphonate binding protein family.</text>
</comment>
<dbReference type="NCBIfam" id="TIGR01098">
    <property type="entry name" value="3A0109s03R"/>
    <property type="match status" value="1"/>
</dbReference>
<dbReference type="Proteomes" id="UP000214603">
    <property type="component" value="Unassembled WGS sequence"/>
</dbReference>
<evidence type="ECO:0000313" key="5">
    <source>
        <dbReference type="Proteomes" id="UP000214603"/>
    </source>
</evidence>
<evidence type="ECO:0000256" key="3">
    <source>
        <dbReference type="SAM" id="SignalP"/>
    </source>
</evidence>
<evidence type="ECO:0000313" key="4">
    <source>
        <dbReference type="EMBL" id="OWT54219.1"/>
    </source>
</evidence>
<dbReference type="GO" id="GO:0055085">
    <property type="term" value="P:transmembrane transport"/>
    <property type="evidence" value="ECO:0007669"/>
    <property type="project" value="InterPro"/>
</dbReference>